<sequence>MIRIPYFDNAEVELIDDPEDPGAEMALETFLMLTPADRIVDSRHVFAYYRDFREAVGGQDWLDEQMGVPETPADIWKHVTPTTLDLRKGRGDDSSWYVMVEANCAWEEEHGLLLVWRDGRTLTKVGGYDGHVTNANAYADDGLRDVVYVATNPNHTTRTTNAG</sequence>
<organism evidence="2 3">
    <name type="scientific">Paracoccus versutus</name>
    <name type="common">Thiobacillus versutus</name>
    <dbReference type="NCBI Taxonomy" id="34007"/>
    <lineage>
        <taxon>Bacteria</taxon>
        <taxon>Pseudomonadati</taxon>
        <taxon>Pseudomonadota</taxon>
        <taxon>Alphaproteobacteria</taxon>
        <taxon>Rhodobacterales</taxon>
        <taxon>Paracoccaceae</taxon>
        <taxon>Paracoccus</taxon>
    </lineage>
</organism>
<keyword evidence="3" id="KW-1185">Reference proteome</keyword>
<proteinExistence type="predicted"/>
<gene>
    <name evidence="2" type="ORF">ATH84_103648</name>
</gene>
<evidence type="ECO:0000259" key="1">
    <source>
        <dbReference type="Pfam" id="PF22481"/>
    </source>
</evidence>
<feature type="domain" description="DUF6985" evidence="1">
    <location>
        <begin position="3"/>
        <end position="131"/>
    </location>
</feature>
<protein>
    <recommendedName>
        <fullName evidence="1">DUF6985 domain-containing protein</fullName>
    </recommendedName>
</protein>
<evidence type="ECO:0000313" key="3">
    <source>
        <dbReference type="Proteomes" id="UP000256794"/>
    </source>
</evidence>
<dbReference type="RefSeq" id="WP_036757551.1">
    <property type="nucleotide sequence ID" value="NZ_CP035284.1"/>
</dbReference>
<reference evidence="2 3" key="1">
    <citation type="submission" date="2018-08" db="EMBL/GenBank/DDBJ databases">
        <title>Genomic Encyclopedia of Archaeal and Bacterial Type Strains, Phase II (KMG-II): from individual species to whole genera.</title>
        <authorList>
            <person name="Goeker M."/>
        </authorList>
    </citation>
    <scope>NUCLEOTIDE SEQUENCE [LARGE SCALE GENOMIC DNA]</scope>
    <source>
        <strain evidence="2 3">DSM 582</strain>
    </source>
</reference>
<dbReference type="EMBL" id="QUMX01000036">
    <property type="protein sequence ID" value="REG35287.1"/>
    <property type="molecule type" value="Genomic_DNA"/>
</dbReference>
<dbReference type="Pfam" id="PF22481">
    <property type="entry name" value="DUF6985"/>
    <property type="match status" value="1"/>
</dbReference>
<comment type="caution">
    <text evidence="2">The sequence shown here is derived from an EMBL/GenBank/DDBJ whole genome shotgun (WGS) entry which is preliminary data.</text>
</comment>
<dbReference type="Proteomes" id="UP000256794">
    <property type="component" value="Unassembled WGS sequence"/>
</dbReference>
<dbReference type="AlphaFoldDB" id="A0AAQ0HFE0"/>
<name>A0AAQ0HFE0_PARVE</name>
<evidence type="ECO:0000313" key="2">
    <source>
        <dbReference type="EMBL" id="REG35287.1"/>
    </source>
</evidence>
<accession>A0AAQ0HFE0</accession>
<dbReference type="InterPro" id="IPR054254">
    <property type="entry name" value="DUF6985"/>
</dbReference>